<gene>
    <name evidence="3" type="ORF">FOZ62_007387</name>
</gene>
<accession>A0A7J6Q3R8</accession>
<feature type="chain" id="PRO_5029691931" description="C2 NT-type domain-containing protein" evidence="2">
    <location>
        <begin position="17"/>
        <end position="314"/>
    </location>
</feature>
<protein>
    <recommendedName>
        <fullName evidence="5">C2 NT-type domain-containing protein</fullName>
    </recommendedName>
</protein>
<proteinExistence type="predicted"/>
<feature type="signal peptide" evidence="2">
    <location>
        <begin position="1"/>
        <end position="16"/>
    </location>
</feature>
<feature type="compositionally biased region" description="Polar residues" evidence="1">
    <location>
        <begin position="255"/>
        <end position="268"/>
    </location>
</feature>
<sequence length="314" mass="35035">MLLWLLLALEADSNKGIHRPPLPSIGIYKLNSSSETRLPVGMADVAMHIGVRGSKKVARLANLSFDMKNGGKVELKSLQLNRPQKPRPLKSFDLQWFFYEHCYRLGDRSDSPQFSNLDKHFPTICGVAVRTTHVCVDETSKEDDGTYARLSLYLGRTEKGGMKAVQYDIHMALQTEEVQSPSPPRVDGSADGEGTAAEAPIFRDIPELYPDGVRRADEIALGKSLETEQGSRYSPSQREDERHFESKYVSGAEGSLSSYRTASATTEPPQEEPVDLSVKRGKKSWDDSTYLLLPPKKHPLPFVDSSAARVKRLW</sequence>
<dbReference type="AlphaFoldDB" id="A0A7J6Q3R8"/>
<reference evidence="3 4" key="1">
    <citation type="submission" date="2020-04" db="EMBL/GenBank/DDBJ databases">
        <title>Perkinsus olseni comparative genomics.</title>
        <authorList>
            <person name="Bogema D.R."/>
        </authorList>
    </citation>
    <scope>NUCLEOTIDE SEQUENCE [LARGE SCALE GENOMIC DNA]</scope>
    <source>
        <strain evidence="3">ATCC PRA-205</strain>
    </source>
</reference>
<evidence type="ECO:0000256" key="1">
    <source>
        <dbReference type="SAM" id="MobiDB-lite"/>
    </source>
</evidence>
<keyword evidence="2" id="KW-0732">Signal</keyword>
<evidence type="ECO:0000313" key="4">
    <source>
        <dbReference type="Proteomes" id="UP000574390"/>
    </source>
</evidence>
<evidence type="ECO:0000256" key="2">
    <source>
        <dbReference type="SAM" id="SignalP"/>
    </source>
</evidence>
<comment type="caution">
    <text evidence="3">The sequence shown here is derived from an EMBL/GenBank/DDBJ whole genome shotgun (WGS) entry which is preliminary data.</text>
</comment>
<evidence type="ECO:0000313" key="3">
    <source>
        <dbReference type="EMBL" id="KAF4703125.1"/>
    </source>
</evidence>
<evidence type="ECO:0008006" key="5">
    <source>
        <dbReference type="Google" id="ProtNLM"/>
    </source>
</evidence>
<feature type="region of interest" description="Disordered" evidence="1">
    <location>
        <begin position="174"/>
        <end position="204"/>
    </location>
</feature>
<dbReference type="Proteomes" id="UP000574390">
    <property type="component" value="Unassembled WGS sequence"/>
</dbReference>
<feature type="compositionally biased region" description="Basic and acidic residues" evidence="1">
    <location>
        <begin position="237"/>
        <end position="246"/>
    </location>
</feature>
<organism evidence="3 4">
    <name type="scientific">Perkinsus olseni</name>
    <name type="common">Perkinsus atlanticus</name>
    <dbReference type="NCBI Taxonomy" id="32597"/>
    <lineage>
        <taxon>Eukaryota</taxon>
        <taxon>Sar</taxon>
        <taxon>Alveolata</taxon>
        <taxon>Perkinsozoa</taxon>
        <taxon>Perkinsea</taxon>
        <taxon>Perkinsida</taxon>
        <taxon>Perkinsidae</taxon>
        <taxon>Perkinsus</taxon>
    </lineage>
</organism>
<name>A0A7J6Q3R8_PEROL</name>
<feature type="compositionally biased region" description="Polar residues" evidence="1">
    <location>
        <begin position="227"/>
        <end position="236"/>
    </location>
</feature>
<dbReference type="EMBL" id="JABANM010032318">
    <property type="protein sequence ID" value="KAF4703125.1"/>
    <property type="molecule type" value="Genomic_DNA"/>
</dbReference>
<feature type="region of interest" description="Disordered" evidence="1">
    <location>
        <begin position="220"/>
        <end position="281"/>
    </location>
</feature>